<dbReference type="PANTHER" id="PTHR24016">
    <property type="entry name" value="CONSERVED OLIGOMERIC GOLGI COMPLEX SUBUNIT 4"/>
    <property type="match status" value="1"/>
</dbReference>
<reference evidence="1 2" key="1">
    <citation type="journal article" date="2014" name="Genome Biol.">
        <title>Transcriptome and methylome profiling reveals relics of genome dominance in the mesopolyploid Brassica oleracea.</title>
        <authorList>
            <person name="Parkin I.A."/>
            <person name="Koh C."/>
            <person name="Tang H."/>
            <person name="Robinson S.J."/>
            <person name="Kagale S."/>
            <person name="Clarke W.E."/>
            <person name="Town C.D."/>
            <person name="Nixon J."/>
            <person name="Krishnakumar V."/>
            <person name="Bidwell S.L."/>
            <person name="Denoeud F."/>
            <person name="Belcram H."/>
            <person name="Links M.G."/>
            <person name="Just J."/>
            <person name="Clarke C."/>
            <person name="Bender T."/>
            <person name="Huebert T."/>
            <person name="Mason A.S."/>
            <person name="Pires J.C."/>
            <person name="Barker G."/>
            <person name="Moore J."/>
            <person name="Walley P.G."/>
            <person name="Manoli S."/>
            <person name="Batley J."/>
            <person name="Edwards D."/>
            <person name="Nelson M.N."/>
            <person name="Wang X."/>
            <person name="Paterson A.H."/>
            <person name="King G."/>
            <person name="Bancroft I."/>
            <person name="Chalhoub B."/>
            <person name="Sharpe A.G."/>
        </authorList>
    </citation>
    <scope>NUCLEOTIDE SEQUENCE</scope>
    <source>
        <strain evidence="1 2">cv. TO1000</strain>
    </source>
</reference>
<dbReference type="AlphaFoldDB" id="A0A0D3AS83"/>
<dbReference type="Gramene" id="Bo2g099080.1">
    <property type="protein sequence ID" value="Bo2g099080.1"/>
    <property type="gene ID" value="Bo2g099080"/>
</dbReference>
<organism evidence="1 2">
    <name type="scientific">Brassica oleracea var. oleracea</name>
    <dbReference type="NCBI Taxonomy" id="109376"/>
    <lineage>
        <taxon>Eukaryota</taxon>
        <taxon>Viridiplantae</taxon>
        <taxon>Streptophyta</taxon>
        <taxon>Embryophyta</taxon>
        <taxon>Tracheophyta</taxon>
        <taxon>Spermatophyta</taxon>
        <taxon>Magnoliopsida</taxon>
        <taxon>eudicotyledons</taxon>
        <taxon>Gunneridae</taxon>
        <taxon>Pentapetalae</taxon>
        <taxon>rosids</taxon>
        <taxon>malvids</taxon>
        <taxon>Brassicales</taxon>
        <taxon>Brassicaceae</taxon>
        <taxon>Brassiceae</taxon>
        <taxon>Brassica</taxon>
    </lineage>
</organism>
<protein>
    <submittedName>
        <fullName evidence="1">Uncharacterized protein</fullName>
    </submittedName>
</protein>
<evidence type="ECO:0000313" key="2">
    <source>
        <dbReference type="Proteomes" id="UP000032141"/>
    </source>
</evidence>
<dbReference type="OMA" id="DQRDHTS"/>
<keyword evidence="2" id="KW-1185">Reference proteome</keyword>
<proteinExistence type="predicted"/>
<dbReference type="STRING" id="109376.A0A0D3AS83"/>
<dbReference type="eggNOG" id="KOG0412">
    <property type="taxonomic scope" value="Eukaryota"/>
</dbReference>
<dbReference type="InterPro" id="IPR048682">
    <property type="entry name" value="COG4"/>
</dbReference>
<evidence type="ECO:0000313" key="1">
    <source>
        <dbReference type="EnsemblPlants" id="Bo2g099080.1"/>
    </source>
</evidence>
<reference evidence="1" key="2">
    <citation type="submission" date="2015-03" db="UniProtKB">
        <authorList>
            <consortium name="EnsemblPlants"/>
        </authorList>
    </citation>
    <scope>IDENTIFICATION</scope>
</reference>
<name>A0A0D3AS83_BRAOL</name>
<sequence>MTALESEDYGSAAKFVQRFLQIDAQYKNSGSDQREQLLEYKKQLEGIAKKKLLAAIDQRDHTSILRFVRLYSPLGMEEEGLQLYVG</sequence>
<dbReference type="HOGENOM" id="CLU_2501024_0_0_1"/>
<dbReference type="EnsemblPlants" id="Bo2g099080.1">
    <property type="protein sequence ID" value="Bo2g099080.1"/>
    <property type="gene ID" value="Bo2g099080"/>
</dbReference>
<accession>A0A0D3AS83</accession>
<dbReference type="PANTHER" id="PTHR24016:SF0">
    <property type="entry name" value="CONSERVED OLIGOMERIC GOLGI COMPLEX SUBUNIT 4"/>
    <property type="match status" value="1"/>
</dbReference>
<dbReference type="Proteomes" id="UP000032141">
    <property type="component" value="Chromosome C2"/>
</dbReference>